<dbReference type="AlphaFoldDB" id="A0A9W4UIS9"/>
<protein>
    <submittedName>
        <fullName evidence="1">Uncharacterized protein</fullName>
    </submittedName>
</protein>
<gene>
    <name evidence="1" type="ORF">PDIGIT_LOCUS8721</name>
</gene>
<reference evidence="1" key="1">
    <citation type="submission" date="2023-01" db="EMBL/GenBank/DDBJ databases">
        <authorList>
            <person name="Van Ghelder C."/>
            <person name="Rancurel C."/>
        </authorList>
    </citation>
    <scope>NUCLEOTIDE SEQUENCE</scope>
    <source>
        <strain evidence="1">CNCM I-4278</strain>
    </source>
</reference>
<name>A0A9W4UIS9_9PLEO</name>
<sequence length="62" mass="6944">MYIICSILSVFIAKHRRRNKIAGIFQSCSLLGLHLIRSLPEDIVLVHRQSSSFASAVSPLYS</sequence>
<dbReference type="EMBL" id="CAOQHR010000006">
    <property type="protein sequence ID" value="CAI6335636.1"/>
    <property type="molecule type" value="Genomic_DNA"/>
</dbReference>
<comment type="caution">
    <text evidence="1">The sequence shown here is derived from an EMBL/GenBank/DDBJ whole genome shotgun (WGS) entry which is preliminary data.</text>
</comment>
<dbReference type="Proteomes" id="UP001152607">
    <property type="component" value="Unassembled WGS sequence"/>
</dbReference>
<accession>A0A9W4UIS9</accession>
<organism evidence="1 2">
    <name type="scientific">Periconia digitata</name>
    <dbReference type="NCBI Taxonomy" id="1303443"/>
    <lineage>
        <taxon>Eukaryota</taxon>
        <taxon>Fungi</taxon>
        <taxon>Dikarya</taxon>
        <taxon>Ascomycota</taxon>
        <taxon>Pezizomycotina</taxon>
        <taxon>Dothideomycetes</taxon>
        <taxon>Pleosporomycetidae</taxon>
        <taxon>Pleosporales</taxon>
        <taxon>Massarineae</taxon>
        <taxon>Periconiaceae</taxon>
        <taxon>Periconia</taxon>
    </lineage>
</organism>
<evidence type="ECO:0000313" key="1">
    <source>
        <dbReference type="EMBL" id="CAI6335636.1"/>
    </source>
</evidence>
<evidence type="ECO:0000313" key="2">
    <source>
        <dbReference type="Proteomes" id="UP001152607"/>
    </source>
</evidence>
<proteinExistence type="predicted"/>
<keyword evidence="2" id="KW-1185">Reference proteome</keyword>